<feature type="domain" description="SF4 helicase" evidence="3">
    <location>
        <begin position="1448"/>
        <end position="1716"/>
    </location>
</feature>
<dbReference type="OrthoDB" id="1270980at2759"/>
<dbReference type="SUPFAM" id="SSF56731">
    <property type="entry name" value="DNA primase core"/>
    <property type="match status" value="1"/>
</dbReference>
<feature type="domain" description="Toprim" evidence="2">
    <location>
        <begin position="1299"/>
        <end position="1398"/>
    </location>
</feature>
<dbReference type="InterPro" id="IPR036691">
    <property type="entry name" value="Endo/exonu/phosph_ase_sf"/>
</dbReference>
<dbReference type="InterPro" id="IPR044730">
    <property type="entry name" value="RNase_H-like_dom_plant"/>
</dbReference>
<dbReference type="GO" id="GO:0003697">
    <property type="term" value="F:single-stranded DNA binding"/>
    <property type="evidence" value="ECO:0007669"/>
    <property type="project" value="InterPro"/>
</dbReference>
<dbReference type="InterPro" id="IPR027032">
    <property type="entry name" value="Twinkle-like"/>
</dbReference>
<dbReference type="InterPro" id="IPR036397">
    <property type="entry name" value="RNaseH_sf"/>
</dbReference>
<dbReference type="Pfam" id="PF13456">
    <property type="entry name" value="RVT_3"/>
    <property type="match status" value="1"/>
</dbReference>
<dbReference type="InterPro" id="IPR005135">
    <property type="entry name" value="Endo/exonuclease/phosphatase"/>
</dbReference>
<evidence type="ECO:0000313" key="4">
    <source>
        <dbReference type="EMBL" id="VFQ71609.1"/>
    </source>
</evidence>
<dbReference type="GO" id="GO:0009536">
    <property type="term" value="C:plastid"/>
    <property type="evidence" value="ECO:0007669"/>
    <property type="project" value="UniProtKB-SubCell"/>
</dbReference>
<sequence>MVKWKAPPTGRLKLNVDASYSTRHQRGAAILRDAEGRLVRGASFKLHSRSAYQAEVDAAIKAIRWALLISNSLIYETDAKSIISRIPLFSKNSVSSFPIDVLGQLILQNGIQVSHILREGNSAADGLAKVDRTLDSPLKEYWHINLCPDVVKNILYHDWERVKTPVKLCGMYHTAPSVQFTVEEEENLARNFSRAVIGRCSSKIYMRDLEDFLINGGFKEFKLRRLKTQEILFIFKREEDYLRWFHRRSWKIKSSTITLCKWTPNHSHNSDCPVIPLWVEVRNIPLNLSDHKPLFSIASALGKPIKLGAKTAMGIYPGTTKVCVEMDVSLSKPPKIHVRLGSKDLWLPCTYEEHTPYCTQCNRFGHLLSHCRRKGPVVAVGHRGAGSSIPQIQEWKMVTRKCPKPSLQSPLPAPEDFDNEDHETITPLCYHSEGDQPTPQQSPIAPLEMDLSRCAKVSMPLQKSGLIFLKRKHNLQFLCVIEPITSNSQLDSFRLHLGFSNAICSSNNKRWIFGSNEHLILTSYHDENQITHCHFTHTATNSPIIISSVYGAHSIADRRELWSNLQNYSKLNHQWIIGGDFNTIASLTEFKGKCIPSTQGMEDFSECISNCNLITLEPKGGLFTWSGTRSQGRTWRRLDRILTNLCLLAYYDEVSLKHLSKFNSDHKPLLVHCSKTTPTGPRPFRFLNAWTLHDTFHSMVQKTWDNLPTIGGMRGLANKLSSLKAALKTWNKETFGDIFSQLQQAEDKALEAEKEFEINPSQENREIMQKANAALIYSTNLEVHYWKQKANIRWLEKGDSNSKLFQAYVKGKRKKLSISHIIKPNGAGTSNPSEIKTEAISFFENSFKQSQPPSFEPILPLIPMIISSEDNLRICTIPSLDEVKQAVWDLDGNSASGPDGFNGNFFKATWETIKQDRQGFALPRPTIRGDPRDTAGVEKIGSRGVPRATLICEASARQIGALRSGRFSSISSAEITGSTPLWKEQFRMRVAGVGRLRAGRNLMDLTPERVNTDAEAVQHFSSRTCKLNNLLMTMASSKNLVHPSLITPCSVAPKSVSNSITPSAPCRVLHTHSHRLIVSTFPSKRISPICQASRLSHMAHTFPTSPPVSLEDDHQLKSLRLNLLSSKLKEIGIDCGSCVPGQYTGLICPMCNGGDSKERSLSLFIDPNGNSALWNCFRGKCGWRGSTLAFADMKPTKGEKNKIMKINKKIRRLDEQSLGLEPLNNELLAYFSQRMISGETLRRNGVMQCKARNQIVIAFPYRRNGELVSCKYRDVNKIFWQESDTEKIFYGLDDIMGASDIIIVEGEMDKLAMEEAGFRNCVSVPDGAPPSVSTKDLPPVDQDTKYQYLWNCKEAFEKASRIILATDGDKPGQALAEELARRLGRERCWRVKWPKKINGDCKDANEVLMYLGPDVLREVIENAELYPIKGLFNFRDYFDEIDSYFYQTVAFDLGVSTGWKSLNELYNVVPGELTVVTGVPNSGKSEWIDALLCNLNRNVGWKFALCSMENKVREHARKLLEKHIRKPFFDVRYGKSDVRMSLDEFEQGKQWLSSTFSLIRCENDSLPNIDWVLKLARAAVLRHGVNGLVIDPYNELDHQRLQSQTETEYVSQMLTKIKRFAQHHSCHVWFVAHPRQLHQWTGGPPNLYDISGSAHFINKCDNGIVIHRNRDPEAGPLDLVQVCIRKVRNKVIGTIGEAFLSYNRLTGEFLDIDQHPKKQKNSYR</sequence>
<reference evidence="4 5" key="1">
    <citation type="submission" date="2018-04" db="EMBL/GenBank/DDBJ databases">
        <authorList>
            <person name="Vogel A."/>
        </authorList>
    </citation>
    <scope>NUCLEOTIDE SEQUENCE [LARGE SCALE GENOMIC DNA]</scope>
</reference>
<dbReference type="Gene3D" id="3.40.1360.10">
    <property type="match status" value="1"/>
</dbReference>
<dbReference type="PROSITE" id="PS50880">
    <property type="entry name" value="TOPRIM"/>
    <property type="match status" value="1"/>
</dbReference>
<dbReference type="InterPro" id="IPR006171">
    <property type="entry name" value="TOPRIM_dom"/>
</dbReference>
<dbReference type="PROSITE" id="PS51199">
    <property type="entry name" value="SF4_HELICASE"/>
    <property type="match status" value="1"/>
</dbReference>
<evidence type="ECO:0000259" key="3">
    <source>
        <dbReference type="PROSITE" id="PS51199"/>
    </source>
</evidence>
<keyword evidence="5" id="KW-1185">Reference proteome</keyword>
<evidence type="ECO:0000313" key="5">
    <source>
        <dbReference type="Proteomes" id="UP000595140"/>
    </source>
</evidence>
<dbReference type="Pfam" id="PF03372">
    <property type="entry name" value="Exo_endo_phos"/>
    <property type="match status" value="1"/>
</dbReference>
<dbReference type="CDD" id="cd01029">
    <property type="entry name" value="TOPRIM_primases"/>
    <property type="match status" value="1"/>
</dbReference>
<dbReference type="GO" id="GO:0043139">
    <property type="term" value="F:5'-3' DNA helicase activity"/>
    <property type="evidence" value="ECO:0007669"/>
    <property type="project" value="InterPro"/>
</dbReference>
<dbReference type="Pfam" id="PF13662">
    <property type="entry name" value="Toprim_4"/>
    <property type="match status" value="1"/>
</dbReference>
<dbReference type="CDD" id="cd06222">
    <property type="entry name" value="RNase_H_like"/>
    <property type="match status" value="1"/>
</dbReference>
<evidence type="ECO:0000259" key="2">
    <source>
        <dbReference type="PROSITE" id="PS50880"/>
    </source>
</evidence>
<dbReference type="InterPro" id="IPR027417">
    <property type="entry name" value="P-loop_NTPase"/>
</dbReference>
<dbReference type="Pfam" id="PF03796">
    <property type="entry name" value="DnaB_C"/>
    <property type="match status" value="1"/>
</dbReference>
<dbReference type="SUPFAM" id="SSF53098">
    <property type="entry name" value="Ribonuclease H-like"/>
    <property type="match status" value="1"/>
</dbReference>
<dbReference type="Gene3D" id="3.40.50.300">
    <property type="entry name" value="P-loop containing nucleotide triphosphate hydrolases"/>
    <property type="match status" value="1"/>
</dbReference>
<dbReference type="SUPFAM" id="SSF56219">
    <property type="entry name" value="DNase I-like"/>
    <property type="match status" value="1"/>
</dbReference>
<organism evidence="4 5">
    <name type="scientific">Cuscuta campestris</name>
    <dbReference type="NCBI Taxonomy" id="132261"/>
    <lineage>
        <taxon>Eukaryota</taxon>
        <taxon>Viridiplantae</taxon>
        <taxon>Streptophyta</taxon>
        <taxon>Embryophyta</taxon>
        <taxon>Tracheophyta</taxon>
        <taxon>Spermatophyta</taxon>
        <taxon>Magnoliopsida</taxon>
        <taxon>eudicotyledons</taxon>
        <taxon>Gunneridae</taxon>
        <taxon>Pentapetalae</taxon>
        <taxon>asterids</taxon>
        <taxon>lamiids</taxon>
        <taxon>Solanales</taxon>
        <taxon>Convolvulaceae</taxon>
        <taxon>Cuscuteae</taxon>
        <taxon>Cuscuta</taxon>
        <taxon>Cuscuta subgen. Grammica</taxon>
        <taxon>Cuscuta sect. Cleistogrammica</taxon>
    </lineage>
</organism>
<evidence type="ECO:0000256" key="1">
    <source>
        <dbReference type="ARBA" id="ARBA00004474"/>
    </source>
</evidence>
<dbReference type="Gene3D" id="3.60.10.10">
    <property type="entry name" value="Endonuclease/exonuclease/phosphatase"/>
    <property type="match status" value="1"/>
</dbReference>
<dbReference type="InterPro" id="IPR007694">
    <property type="entry name" value="DNA_helicase_DnaB-like_C"/>
</dbReference>
<protein>
    <submittedName>
        <fullName evidence="4">Uncharacterized protein</fullName>
    </submittedName>
</protein>
<dbReference type="PANTHER" id="PTHR12873">
    <property type="entry name" value="T7-LIKE MITOCHONDRIAL DNA HELICASE"/>
    <property type="match status" value="1"/>
</dbReference>
<comment type="subcellular location">
    <subcellularLocation>
        <location evidence="1">Plastid</location>
    </subcellularLocation>
</comment>
<dbReference type="GO" id="GO:0004523">
    <property type="term" value="F:RNA-DNA hybrid ribonuclease activity"/>
    <property type="evidence" value="ECO:0007669"/>
    <property type="project" value="InterPro"/>
</dbReference>
<name>A0A484L5K5_9ASTE</name>
<dbReference type="EMBL" id="OOIL02001045">
    <property type="protein sequence ID" value="VFQ71609.1"/>
    <property type="molecule type" value="Genomic_DNA"/>
</dbReference>
<dbReference type="GO" id="GO:0005524">
    <property type="term" value="F:ATP binding"/>
    <property type="evidence" value="ECO:0007669"/>
    <property type="project" value="InterPro"/>
</dbReference>
<gene>
    <name evidence="4" type="ORF">CCAM_LOCUS13385</name>
</gene>
<dbReference type="SMART" id="SM00493">
    <property type="entry name" value="TOPRIM"/>
    <property type="match status" value="1"/>
</dbReference>
<accession>A0A484L5K5</accession>
<proteinExistence type="predicted"/>
<dbReference type="InterPro" id="IPR034154">
    <property type="entry name" value="TOPRIM_DnaG/twinkle"/>
</dbReference>
<dbReference type="PANTHER" id="PTHR12873:SF0">
    <property type="entry name" value="TWINKLE MTDNA HELICASE"/>
    <property type="match status" value="1"/>
</dbReference>
<dbReference type="Gene3D" id="3.30.420.10">
    <property type="entry name" value="Ribonuclease H-like superfamily/Ribonuclease H"/>
    <property type="match status" value="1"/>
</dbReference>
<dbReference type="InterPro" id="IPR002156">
    <property type="entry name" value="RNaseH_domain"/>
</dbReference>
<dbReference type="SUPFAM" id="SSF52540">
    <property type="entry name" value="P-loop containing nucleoside triphosphate hydrolases"/>
    <property type="match status" value="1"/>
</dbReference>
<dbReference type="Proteomes" id="UP000595140">
    <property type="component" value="Unassembled WGS sequence"/>
</dbReference>
<dbReference type="GO" id="GO:0006260">
    <property type="term" value="P:DNA replication"/>
    <property type="evidence" value="ECO:0007669"/>
    <property type="project" value="InterPro"/>
</dbReference>
<dbReference type="InterPro" id="IPR012337">
    <property type="entry name" value="RNaseH-like_sf"/>
</dbReference>